<gene>
    <name evidence="2" type="ORF">K7G82_04630</name>
</gene>
<dbReference type="Gene3D" id="3.40.630.10">
    <property type="entry name" value="Zn peptidases"/>
    <property type="match status" value="1"/>
</dbReference>
<name>A0ABS7PLH5_9SPHN</name>
<dbReference type="PANTHER" id="PTHR12147:SF26">
    <property type="entry name" value="PEPTIDASE M28 DOMAIN-CONTAINING PROTEIN"/>
    <property type="match status" value="1"/>
</dbReference>
<keyword evidence="3" id="KW-1185">Reference proteome</keyword>
<organism evidence="2 3">
    <name type="scientific">Sphingomonas colocasiae</name>
    <dbReference type="NCBI Taxonomy" id="1848973"/>
    <lineage>
        <taxon>Bacteria</taxon>
        <taxon>Pseudomonadati</taxon>
        <taxon>Pseudomonadota</taxon>
        <taxon>Alphaproteobacteria</taxon>
        <taxon>Sphingomonadales</taxon>
        <taxon>Sphingomonadaceae</taxon>
        <taxon>Sphingomonas</taxon>
    </lineage>
</organism>
<dbReference type="PANTHER" id="PTHR12147">
    <property type="entry name" value="METALLOPEPTIDASE M28 FAMILY MEMBER"/>
    <property type="match status" value="1"/>
</dbReference>
<dbReference type="Proteomes" id="UP000706039">
    <property type="component" value="Unassembled WGS sequence"/>
</dbReference>
<reference evidence="2 3" key="1">
    <citation type="submission" date="2021-08" db="EMBL/GenBank/DDBJ databases">
        <authorList>
            <person name="Tuo L."/>
        </authorList>
    </citation>
    <scope>NUCLEOTIDE SEQUENCE [LARGE SCALE GENOMIC DNA]</scope>
    <source>
        <strain evidence="2 3">JCM 31229</strain>
    </source>
</reference>
<dbReference type="SUPFAM" id="SSF53187">
    <property type="entry name" value="Zn-dependent exopeptidases"/>
    <property type="match status" value="1"/>
</dbReference>
<dbReference type="InterPro" id="IPR032710">
    <property type="entry name" value="NTF2-like_dom_sf"/>
</dbReference>
<dbReference type="InterPro" id="IPR045175">
    <property type="entry name" value="M28_fam"/>
</dbReference>
<feature type="domain" description="Peptidase M28" evidence="1">
    <location>
        <begin position="260"/>
        <end position="473"/>
    </location>
</feature>
<sequence>MMTLPLIAAQVVSRTVEIPDEDTRAWWRATERLSGDDLEGRDTGSPGHARAAEIVARSFERNGLKPAGENGTWLQTLRLDEVAVAKPGTRIAAGGATLRFLHDITLRPSAGMPRTLNAPMAFRGYCGADALGDVRGKVVLCYGWRRAGLTSAAERQDAVEKAGAAGLITIADPGFTVEPTRWPAAYARTMTLPGEAAPAGDRMLVATLNADALPRVLGKGADAARMIADGSAGRPLANADLPGRLVARFDVRTRALASANVLGLLPGTDPVLRNEIVVLSAHLDGYGHGEPVDGDGLYNGALDDAAYVALLQRLAERRGGKGYRRSILLAAFTGEEKGLFGARHFVAHPTVPPGSIVANINLDQIRPIFPLDLLTVHGLDDSGLGDAARRAANALGIAVQRDPEPERNLLRRADHWPFIQAGIPATGFVFGYRPGTESEARYREWYHRRYHKPQDDVTQPMDWAAAAKFNRFFYDMVDIVADADRKPAWRADSPFRPASAAITTAQACPPDAAAVAAVTQAIRGLYVALAREDPARFAEVTSPTFYAYDAGERFKGAELLGLVRKGRQAGMDFEWNPGMINAHVACDMAWASWENVGRAGPAAAMEPVTWLESATLSRRDGRWTIEFLHAGRAKKPN</sequence>
<comment type="caution">
    <text evidence="2">The sequence shown here is derived from an EMBL/GenBank/DDBJ whole genome shotgun (WGS) entry which is preliminary data.</text>
</comment>
<dbReference type="SUPFAM" id="SSF54427">
    <property type="entry name" value="NTF2-like"/>
    <property type="match status" value="1"/>
</dbReference>
<dbReference type="Pfam" id="PF04389">
    <property type="entry name" value="Peptidase_M28"/>
    <property type="match status" value="1"/>
</dbReference>
<evidence type="ECO:0000259" key="1">
    <source>
        <dbReference type="Pfam" id="PF04389"/>
    </source>
</evidence>
<dbReference type="Gene3D" id="3.10.450.50">
    <property type="match status" value="1"/>
</dbReference>
<dbReference type="InterPro" id="IPR007484">
    <property type="entry name" value="Peptidase_M28"/>
</dbReference>
<dbReference type="Gene3D" id="3.50.30.30">
    <property type="match status" value="1"/>
</dbReference>
<proteinExistence type="predicted"/>
<protein>
    <submittedName>
        <fullName evidence="2">M28 family peptidase</fullName>
    </submittedName>
</protein>
<dbReference type="RefSeq" id="WP_222989019.1">
    <property type="nucleotide sequence ID" value="NZ_JAINVV010000003.1"/>
</dbReference>
<evidence type="ECO:0000313" key="2">
    <source>
        <dbReference type="EMBL" id="MBY8821565.1"/>
    </source>
</evidence>
<dbReference type="EMBL" id="JAINVV010000003">
    <property type="protein sequence ID" value="MBY8821565.1"/>
    <property type="molecule type" value="Genomic_DNA"/>
</dbReference>
<dbReference type="CDD" id="cd02120">
    <property type="entry name" value="PA_subtilisin_like"/>
    <property type="match status" value="1"/>
</dbReference>
<accession>A0ABS7PLH5</accession>
<evidence type="ECO:0000313" key="3">
    <source>
        <dbReference type="Proteomes" id="UP000706039"/>
    </source>
</evidence>